<evidence type="ECO:0000256" key="1">
    <source>
        <dbReference type="SAM" id="MobiDB-lite"/>
    </source>
</evidence>
<feature type="region of interest" description="Disordered" evidence="1">
    <location>
        <begin position="1"/>
        <end position="28"/>
    </location>
</feature>
<evidence type="ECO:0000313" key="2">
    <source>
        <dbReference type="EMBL" id="KAH8037424.1"/>
    </source>
</evidence>
<dbReference type="PANTHER" id="PTHR47679:SF2">
    <property type="entry name" value="C-TERMINAL OF ROC (COR) DOMAIN-CONTAINING PROTEIN"/>
    <property type="match status" value="1"/>
</dbReference>
<dbReference type="SUPFAM" id="SSF52047">
    <property type="entry name" value="RNI-like"/>
    <property type="match status" value="1"/>
</dbReference>
<evidence type="ECO:0000313" key="3">
    <source>
        <dbReference type="Proteomes" id="UP000821866"/>
    </source>
</evidence>
<dbReference type="AlphaFoldDB" id="A0A9J6ETM4"/>
<comment type="caution">
    <text evidence="2">The sequence shown here is derived from an EMBL/GenBank/DDBJ whole genome shotgun (WGS) entry which is preliminary data.</text>
</comment>
<dbReference type="EMBL" id="JABSTU010000002">
    <property type="protein sequence ID" value="KAH8037424.1"/>
    <property type="molecule type" value="Genomic_DNA"/>
</dbReference>
<gene>
    <name evidence="2" type="ORF">HPB51_009979</name>
</gene>
<accession>A0A9J6ETM4</accession>
<dbReference type="Gene3D" id="3.80.10.10">
    <property type="entry name" value="Ribonuclease Inhibitor"/>
    <property type="match status" value="1"/>
</dbReference>
<protein>
    <submittedName>
        <fullName evidence="2">Uncharacterized protein</fullName>
    </submittedName>
</protein>
<name>A0A9J6ETM4_RHIMP</name>
<sequence>MEERGGPLKSMENPTPCPASTKPKKEEDPYRIPVHLNIACTKCDGACCQLLQHRRSLNEVLRDIGLEICEDTTCDDGIRIAVVEDNGRGYAFNSLHASHITALNIVQFLLTEHGCITAVEVNRIMRHHESLLKALRLNGTVESVLISGMDAKRTPEDVAAFKVVKSISQLKRLTLDTSRCLPLCANMRLYGQLLRGATRQLRSLDVAAAEMSPKQAKRLIGALRRSKTVEHLVVGENVFTIGKQGSGRTFAEYLVNTDTLRTLRLTSKPDFSNEDAIRTLVVALCQARTLVEVKVDLDLKMVGFAARVSLFAQVVAENTVLRRLRLPSVKCSCAHSWLNRVALDPPDPDSADKMVPWLGAVRKNTTLRDLEIDLGGFGEPECRDFFEAVADNSALHSVVVRRLPTDCPMAGICETIRKRGIADRVLIRNHHVNPVDLSALPECPEVTGLVVSGRHFAGNSDQLCAAFKTLAQCSHVTSLSVHCWGFAKGMYDSFIACLRATKTLEQIEVRMVDIVDELTDEEQVDLDTQLIEAAASIPSLVDANFKGILKYSQNCAPFAGAVAAKRGRLTRLQITLAYQSNPAFAKLYTPQELAHSSIIKCKEGTNYKSELAAVQEVTARNSNNVSAAARYVLDQPDSDDGARVIEDLHDHPWLVRRVRRQAEVDVGEAKMKIARALKRVRSCSIDEYMRLAGVVKRRVESGQGEGRVDVHIADINLYCWLHIRSFLKVSDVVRA</sequence>
<dbReference type="VEuPathDB" id="VectorBase:LOC119179468"/>
<reference evidence="2" key="2">
    <citation type="submission" date="2021-09" db="EMBL/GenBank/DDBJ databases">
        <authorList>
            <person name="Jia N."/>
            <person name="Wang J."/>
            <person name="Shi W."/>
            <person name="Du L."/>
            <person name="Sun Y."/>
            <person name="Zhan W."/>
            <person name="Jiang J."/>
            <person name="Wang Q."/>
            <person name="Zhang B."/>
            <person name="Ji P."/>
            <person name="Sakyi L.B."/>
            <person name="Cui X."/>
            <person name="Yuan T."/>
            <person name="Jiang B."/>
            <person name="Yang W."/>
            <person name="Lam T.T.-Y."/>
            <person name="Chang Q."/>
            <person name="Ding S."/>
            <person name="Wang X."/>
            <person name="Zhu J."/>
            <person name="Ruan X."/>
            <person name="Zhao L."/>
            <person name="Wei J."/>
            <person name="Que T."/>
            <person name="Du C."/>
            <person name="Cheng J."/>
            <person name="Dai P."/>
            <person name="Han X."/>
            <person name="Huang E."/>
            <person name="Gao Y."/>
            <person name="Liu J."/>
            <person name="Shao H."/>
            <person name="Ye R."/>
            <person name="Li L."/>
            <person name="Wei W."/>
            <person name="Wang X."/>
            <person name="Wang C."/>
            <person name="Huo Q."/>
            <person name="Li W."/>
            <person name="Guo W."/>
            <person name="Chen H."/>
            <person name="Chen S."/>
            <person name="Zhou L."/>
            <person name="Zhou L."/>
            <person name="Ni X."/>
            <person name="Tian J."/>
            <person name="Zhou Y."/>
            <person name="Sheng Y."/>
            <person name="Liu T."/>
            <person name="Pan Y."/>
            <person name="Xia L."/>
            <person name="Li J."/>
            <person name="Zhao F."/>
            <person name="Cao W."/>
        </authorList>
    </citation>
    <scope>NUCLEOTIDE SEQUENCE</scope>
    <source>
        <strain evidence="2">Rmic-2018</strain>
        <tissue evidence="2">Larvae</tissue>
    </source>
</reference>
<keyword evidence="3" id="KW-1185">Reference proteome</keyword>
<dbReference type="InterPro" id="IPR032675">
    <property type="entry name" value="LRR_dom_sf"/>
</dbReference>
<dbReference type="Proteomes" id="UP000821866">
    <property type="component" value="Chromosome 10"/>
</dbReference>
<proteinExistence type="predicted"/>
<reference evidence="2" key="1">
    <citation type="journal article" date="2020" name="Cell">
        <title>Large-Scale Comparative Analyses of Tick Genomes Elucidate Their Genetic Diversity and Vector Capacities.</title>
        <authorList>
            <consortium name="Tick Genome and Microbiome Consortium (TIGMIC)"/>
            <person name="Jia N."/>
            <person name="Wang J."/>
            <person name="Shi W."/>
            <person name="Du L."/>
            <person name="Sun Y."/>
            <person name="Zhan W."/>
            <person name="Jiang J.F."/>
            <person name="Wang Q."/>
            <person name="Zhang B."/>
            <person name="Ji P."/>
            <person name="Bell-Sakyi L."/>
            <person name="Cui X.M."/>
            <person name="Yuan T.T."/>
            <person name="Jiang B.G."/>
            <person name="Yang W.F."/>
            <person name="Lam T.T."/>
            <person name="Chang Q.C."/>
            <person name="Ding S.J."/>
            <person name="Wang X.J."/>
            <person name="Zhu J.G."/>
            <person name="Ruan X.D."/>
            <person name="Zhao L."/>
            <person name="Wei J.T."/>
            <person name="Ye R.Z."/>
            <person name="Que T.C."/>
            <person name="Du C.H."/>
            <person name="Zhou Y.H."/>
            <person name="Cheng J.X."/>
            <person name="Dai P.F."/>
            <person name="Guo W.B."/>
            <person name="Han X.H."/>
            <person name="Huang E.J."/>
            <person name="Li L.F."/>
            <person name="Wei W."/>
            <person name="Gao Y.C."/>
            <person name="Liu J.Z."/>
            <person name="Shao H.Z."/>
            <person name="Wang X."/>
            <person name="Wang C.C."/>
            <person name="Yang T.C."/>
            <person name="Huo Q.B."/>
            <person name="Li W."/>
            <person name="Chen H.Y."/>
            <person name="Chen S.E."/>
            <person name="Zhou L.G."/>
            <person name="Ni X.B."/>
            <person name="Tian J.H."/>
            <person name="Sheng Y."/>
            <person name="Liu T."/>
            <person name="Pan Y.S."/>
            <person name="Xia L.Y."/>
            <person name="Li J."/>
            <person name="Zhao F."/>
            <person name="Cao W.C."/>
        </authorList>
    </citation>
    <scope>NUCLEOTIDE SEQUENCE</scope>
    <source>
        <strain evidence="2">Rmic-2018</strain>
    </source>
</reference>
<dbReference type="PANTHER" id="PTHR47679">
    <property type="entry name" value="PROTEIN TORNADO 1"/>
    <property type="match status" value="1"/>
</dbReference>
<organism evidence="2 3">
    <name type="scientific">Rhipicephalus microplus</name>
    <name type="common">Cattle tick</name>
    <name type="synonym">Boophilus microplus</name>
    <dbReference type="NCBI Taxonomy" id="6941"/>
    <lineage>
        <taxon>Eukaryota</taxon>
        <taxon>Metazoa</taxon>
        <taxon>Ecdysozoa</taxon>
        <taxon>Arthropoda</taxon>
        <taxon>Chelicerata</taxon>
        <taxon>Arachnida</taxon>
        <taxon>Acari</taxon>
        <taxon>Parasitiformes</taxon>
        <taxon>Ixodida</taxon>
        <taxon>Ixodoidea</taxon>
        <taxon>Ixodidae</taxon>
        <taxon>Rhipicephalinae</taxon>
        <taxon>Rhipicephalus</taxon>
        <taxon>Boophilus</taxon>
    </lineage>
</organism>